<feature type="domain" description="F-box" evidence="1">
    <location>
        <begin position="3"/>
        <end position="49"/>
    </location>
</feature>
<dbReference type="InterPro" id="IPR001810">
    <property type="entry name" value="F-box_dom"/>
</dbReference>
<dbReference type="PROSITE" id="PS50181">
    <property type="entry name" value="FBOX"/>
    <property type="match status" value="1"/>
</dbReference>
<keyword evidence="3" id="KW-1185">Reference proteome</keyword>
<dbReference type="EMBL" id="KN880472">
    <property type="protein sequence ID" value="KIY70191.1"/>
    <property type="molecule type" value="Genomic_DNA"/>
</dbReference>
<evidence type="ECO:0000313" key="2">
    <source>
        <dbReference type="EMBL" id="KIY70191.1"/>
    </source>
</evidence>
<protein>
    <recommendedName>
        <fullName evidence="1">F-box domain-containing protein</fullName>
    </recommendedName>
</protein>
<sequence length="458" mass="52644">MLPLSFESLPNELWELAFAYLDARDIARCRETCKHICSFIDASLILRYIQCLGRNGMVAEGMREGPVKPQMDALMSTIQGWARPDYERIRKVELPSAGFTDRSWQLNCNMMGFFNEDLSKIHLLDVSSPAYGGETERLELILNSADVGYEGFGSNASDEFAMFPSLDLIITVRRKPLLDEDKKSLHQIRMTSLNGKDRCKYPHDNFEYVTEAAANERIHYGIDFEPPYFGLLISSHEMHPKGKVLLIWDCITGEMEFVCFQQPFSIPLTLCVCQEWFTPALYTFAFLDDRHILVGSRCPIVMPFRKVAPQEFMLRLRLPREPIGECMCLIDGLTRRTELSLREPFMEDPDQAIFLIEVGSREGYFIIIVRARAFKRQVQRYYDSEFDSDDVRVLWDDWAVTDTHVLPPQVFYNSSLDWGFATFGSQLALLDPNKRSVYRSDSEGETAIGGYVHRVGSE</sequence>
<proteinExistence type="predicted"/>
<feature type="non-terminal residue" evidence="2">
    <location>
        <position position="1"/>
    </location>
</feature>
<gene>
    <name evidence="2" type="ORF">CYLTODRAFT_420042</name>
</gene>
<organism evidence="2 3">
    <name type="scientific">Cylindrobasidium torrendii FP15055 ss-10</name>
    <dbReference type="NCBI Taxonomy" id="1314674"/>
    <lineage>
        <taxon>Eukaryota</taxon>
        <taxon>Fungi</taxon>
        <taxon>Dikarya</taxon>
        <taxon>Basidiomycota</taxon>
        <taxon>Agaricomycotina</taxon>
        <taxon>Agaricomycetes</taxon>
        <taxon>Agaricomycetidae</taxon>
        <taxon>Agaricales</taxon>
        <taxon>Marasmiineae</taxon>
        <taxon>Physalacriaceae</taxon>
        <taxon>Cylindrobasidium</taxon>
    </lineage>
</organism>
<dbReference type="SUPFAM" id="SSF81383">
    <property type="entry name" value="F-box domain"/>
    <property type="match status" value="1"/>
</dbReference>
<dbReference type="Pfam" id="PF12937">
    <property type="entry name" value="F-box-like"/>
    <property type="match status" value="1"/>
</dbReference>
<dbReference type="Proteomes" id="UP000054007">
    <property type="component" value="Unassembled WGS sequence"/>
</dbReference>
<accession>A0A0D7BKS4</accession>
<dbReference type="AlphaFoldDB" id="A0A0D7BKS4"/>
<dbReference type="Gene3D" id="1.20.1280.50">
    <property type="match status" value="1"/>
</dbReference>
<reference evidence="2 3" key="1">
    <citation type="journal article" date="2015" name="Fungal Genet. Biol.">
        <title>Evolution of novel wood decay mechanisms in Agaricales revealed by the genome sequences of Fistulina hepatica and Cylindrobasidium torrendii.</title>
        <authorList>
            <person name="Floudas D."/>
            <person name="Held B.W."/>
            <person name="Riley R."/>
            <person name="Nagy L.G."/>
            <person name="Koehler G."/>
            <person name="Ransdell A.S."/>
            <person name="Younus H."/>
            <person name="Chow J."/>
            <person name="Chiniquy J."/>
            <person name="Lipzen A."/>
            <person name="Tritt A."/>
            <person name="Sun H."/>
            <person name="Haridas S."/>
            <person name="LaButti K."/>
            <person name="Ohm R.A."/>
            <person name="Kues U."/>
            <person name="Blanchette R.A."/>
            <person name="Grigoriev I.V."/>
            <person name="Minto R.E."/>
            <person name="Hibbett D.S."/>
        </authorList>
    </citation>
    <scope>NUCLEOTIDE SEQUENCE [LARGE SCALE GENOMIC DNA]</scope>
    <source>
        <strain evidence="2 3">FP15055 ss-10</strain>
    </source>
</reference>
<dbReference type="InterPro" id="IPR036047">
    <property type="entry name" value="F-box-like_dom_sf"/>
</dbReference>
<evidence type="ECO:0000313" key="3">
    <source>
        <dbReference type="Proteomes" id="UP000054007"/>
    </source>
</evidence>
<name>A0A0D7BKS4_9AGAR</name>
<evidence type="ECO:0000259" key="1">
    <source>
        <dbReference type="PROSITE" id="PS50181"/>
    </source>
</evidence>
<dbReference type="SMART" id="SM00256">
    <property type="entry name" value="FBOX"/>
    <property type="match status" value="1"/>
</dbReference>
<dbReference type="CDD" id="cd09917">
    <property type="entry name" value="F-box_SF"/>
    <property type="match status" value="1"/>
</dbReference>